<dbReference type="FunFam" id="1.10.8.270:FF:000016">
    <property type="entry name" value="TBC1 domain family member 2A"/>
    <property type="match status" value="1"/>
</dbReference>
<protein>
    <submittedName>
        <fullName evidence="3">GTPase activator</fullName>
    </submittedName>
</protein>
<dbReference type="PANTHER" id="PTHR47219:SF9">
    <property type="entry name" value="GTPASE ACTIVATING PROTEIN AND CENTROSOME-ASSOCIATED, ISOFORM B"/>
    <property type="match status" value="1"/>
</dbReference>
<accession>A0A2H6KH96</accession>
<reference evidence="3 4" key="1">
    <citation type="journal article" date="2017" name="BMC Genomics">
        <title>Whole-genome assembly of Babesia ovata and comparative genomics between closely related pathogens.</title>
        <authorList>
            <person name="Yamagishi J."/>
            <person name="Asada M."/>
            <person name="Hakimi H."/>
            <person name="Tanaka T.Q."/>
            <person name="Sugimoto C."/>
            <person name="Kawazu S."/>
        </authorList>
    </citation>
    <scope>NUCLEOTIDE SEQUENCE [LARGE SCALE GENOMIC DNA]</scope>
    <source>
        <strain evidence="3 4">Miyake</strain>
    </source>
</reference>
<dbReference type="OrthoDB" id="294251at2759"/>
<evidence type="ECO:0000256" key="1">
    <source>
        <dbReference type="SAM" id="Phobius"/>
    </source>
</evidence>
<keyword evidence="4" id="KW-1185">Reference proteome</keyword>
<dbReference type="GO" id="GO:0005096">
    <property type="term" value="F:GTPase activator activity"/>
    <property type="evidence" value="ECO:0007669"/>
    <property type="project" value="TreeGrafter"/>
</dbReference>
<comment type="caution">
    <text evidence="3">The sequence shown here is derived from an EMBL/GenBank/DDBJ whole genome shotgun (WGS) entry which is preliminary data.</text>
</comment>
<name>A0A2H6KH96_9APIC</name>
<keyword evidence="1" id="KW-0472">Membrane</keyword>
<dbReference type="Gene3D" id="1.10.472.80">
    <property type="entry name" value="Ypt/Rab-GAP domain of gyp1p, domain 3"/>
    <property type="match status" value="1"/>
</dbReference>
<keyword evidence="1" id="KW-0812">Transmembrane</keyword>
<dbReference type="RefSeq" id="XP_028868605.1">
    <property type="nucleotide sequence ID" value="XM_029012772.1"/>
</dbReference>
<dbReference type="SMART" id="SM00164">
    <property type="entry name" value="TBC"/>
    <property type="match status" value="1"/>
</dbReference>
<dbReference type="Gene3D" id="1.10.8.270">
    <property type="entry name" value="putative rabgap domain of human tbc1 domain family member 14 like domains"/>
    <property type="match status" value="1"/>
</dbReference>
<proteinExistence type="predicted"/>
<dbReference type="Pfam" id="PF00566">
    <property type="entry name" value="RabGAP-TBC"/>
    <property type="match status" value="1"/>
</dbReference>
<gene>
    <name evidence="3" type="ORF">BOVATA_038550</name>
</gene>
<dbReference type="AlphaFoldDB" id="A0A2H6KH96"/>
<dbReference type="SUPFAM" id="SSF47923">
    <property type="entry name" value="Ypt/Rab-GAP domain of gyp1p"/>
    <property type="match status" value="2"/>
</dbReference>
<evidence type="ECO:0000313" key="4">
    <source>
        <dbReference type="Proteomes" id="UP000236319"/>
    </source>
</evidence>
<evidence type="ECO:0000259" key="2">
    <source>
        <dbReference type="PROSITE" id="PS50086"/>
    </source>
</evidence>
<keyword evidence="1" id="KW-1133">Transmembrane helix</keyword>
<dbReference type="VEuPathDB" id="PiroplasmaDB:BOVATA_038550"/>
<feature type="transmembrane region" description="Helical" evidence="1">
    <location>
        <begin position="246"/>
        <end position="265"/>
    </location>
</feature>
<dbReference type="PROSITE" id="PS50086">
    <property type="entry name" value="TBC_RABGAP"/>
    <property type="match status" value="1"/>
</dbReference>
<dbReference type="InterPro" id="IPR035969">
    <property type="entry name" value="Rab-GAP_TBC_sf"/>
</dbReference>
<dbReference type="GeneID" id="39876132"/>
<organism evidence="3 4">
    <name type="scientific">Babesia ovata</name>
    <dbReference type="NCBI Taxonomy" id="189622"/>
    <lineage>
        <taxon>Eukaryota</taxon>
        <taxon>Sar</taxon>
        <taxon>Alveolata</taxon>
        <taxon>Apicomplexa</taxon>
        <taxon>Aconoidasida</taxon>
        <taxon>Piroplasmida</taxon>
        <taxon>Babesiidae</taxon>
        <taxon>Babesia</taxon>
    </lineage>
</organism>
<dbReference type="GO" id="GO:0031267">
    <property type="term" value="F:small GTPase binding"/>
    <property type="evidence" value="ECO:0007669"/>
    <property type="project" value="TreeGrafter"/>
</dbReference>
<dbReference type="PANTHER" id="PTHR47219">
    <property type="entry name" value="RAB GTPASE-ACTIVATING PROTEIN 1-LIKE"/>
    <property type="match status" value="1"/>
</dbReference>
<feature type="transmembrane region" description="Helical" evidence="1">
    <location>
        <begin position="216"/>
        <end position="234"/>
    </location>
</feature>
<dbReference type="InterPro" id="IPR050302">
    <property type="entry name" value="Rab_GAP_TBC_domain"/>
</dbReference>
<dbReference type="EMBL" id="BDSA01000004">
    <property type="protein sequence ID" value="GBE62362.1"/>
    <property type="molecule type" value="Genomic_DNA"/>
</dbReference>
<sequence length="377" mass="42873">MDQHAQRGQGSAWSIKRDFINELLSIGEPFSQLREEKWVSMKNRGLAAFAKAHWNTFVRRTNRGIPQKFRWDSWKVALKFDVYADKLSPQYESFASTTNEYTSIIQIDVPRTFPELKVFDVEAQQQLSRILHAYANYNPEVGYCQGMNFVAGLLLLVSGFNEVESYVGFVGLMREFGLAEFYMPSFPLIQKYIQAFEALTDDMWPDLHKHFQQEEISVAVFLHQWFLTMFVIILPLRTVVALWDYILYNGLSSVLAVSLGLQYLLAPQMKQLKFEGIMSFLKNIKDADSKDDIRVGRIIVNQAYRITASRGCLDSFILAQQAISLTNLPSFEAVGSGEPAKRLASSAGRSKPNPLVAIVSQLGLSESPRDEMGTMYQ</sequence>
<evidence type="ECO:0000313" key="3">
    <source>
        <dbReference type="EMBL" id="GBE62362.1"/>
    </source>
</evidence>
<feature type="domain" description="Rab-GAP TBC" evidence="2">
    <location>
        <begin position="64"/>
        <end position="250"/>
    </location>
</feature>
<dbReference type="InterPro" id="IPR000195">
    <property type="entry name" value="Rab-GAP-TBC_dom"/>
</dbReference>
<dbReference type="Proteomes" id="UP000236319">
    <property type="component" value="Unassembled WGS sequence"/>
</dbReference>